<accession>A0A1Q9H0U2</accession>
<comment type="caution">
    <text evidence="3">The sequence shown here is derived from an EMBL/GenBank/DDBJ whole genome shotgun (WGS) entry which is preliminary data.</text>
</comment>
<dbReference type="EMBL" id="MJIL01000044">
    <property type="protein sequence ID" value="OLQ81157.1"/>
    <property type="molecule type" value="Genomic_DNA"/>
</dbReference>
<dbReference type="Proteomes" id="UP000186905">
    <property type="component" value="Unassembled WGS sequence"/>
</dbReference>
<evidence type="ECO:0000313" key="4">
    <source>
        <dbReference type="Proteomes" id="UP000186905"/>
    </source>
</evidence>
<evidence type="ECO:0000259" key="2">
    <source>
        <dbReference type="Pfam" id="PF13462"/>
    </source>
</evidence>
<keyword evidence="4" id="KW-1185">Reference proteome</keyword>
<dbReference type="SUPFAM" id="SSF52833">
    <property type="entry name" value="Thioredoxin-like"/>
    <property type="match status" value="1"/>
</dbReference>
<dbReference type="STRING" id="1903952.BIT28_08010"/>
<dbReference type="PROSITE" id="PS51257">
    <property type="entry name" value="PROKAR_LIPOPROTEIN"/>
    <property type="match status" value="1"/>
</dbReference>
<evidence type="ECO:0000256" key="1">
    <source>
        <dbReference type="SAM" id="SignalP"/>
    </source>
</evidence>
<reference evidence="3 4" key="1">
    <citation type="submission" date="2016-09" db="EMBL/GenBank/DDBJ databases">
        <title>Photobacterium proteolyticum sp. nov. a protease producing bacterium isolated from ocean sediments of Laizhou Bay.</title>
        <authorList>
            <person name="Li Y."/>
        </authorList>
    </citation>
    <scope>NUCLEOTIDE SEQUENCE [LARGE SCALE GENOMIC DNA]</scope>
    <source>
        <strain evidence="3 4">13-12</strain>
    </source>
</reference>
<dbReference type="OrthoDB" id="6397986at2"/>
<dbReference type="PANTHER" id="PTHR35891:SF3">
    <property type="entry name" value="THIOL:DISULFIDE INTERCHANGE PROTEIN DSBL"/>
    <property type="match status" value="1"/>
</dbReference>
<name>A0A1Q9H0U2_9GAMM</name>
<feature type="chain" id="PRO_5012660864" evidence="1">
    <location>
        <begin position="22"/>
        <end position="206"/>
    </location>
</feature>
<organism evidence="3 4">
    <name type="scientific">Photobacterium proteolyticum</name>
    <dbReference type="NCBI Taxonomy" id="1903952"/>
    <lineage>
        <taxon>Bacteria</taxon>
        <taxon>Pseudomonadati</taxon>
        <taxon>Pseudomonadota</taxon>
        <taxon>Gammaproteobacteria</taxon>
        <taxon>Vibrionales</taxon>
        <taxon>Vibrionaceae</taxon>
        <taxon>Photobacterium</taxon>
    </lineage>
</organism>
<dbReference type="Gene3D" id="3.40.30.10">
    <property type="entry name" value="Glutaredoxin"/>
    <property type="match status" value="1"/>
</dbReference>
<proteinExistence type="predicted"/>
<dbReference type="AlphaFoldDB" id="A0A1Q9H0U2"/>
<dbReference type="InterPro" id="IPR012336">
    <property type="entry name" value="Thioredoxin-like_fold"/>
</dbReference>
<gene>
    <name evidence="3" type="ORF">BIT28_08010</name>
</gene>
<dbReference type="RefSeq" id="WP_075762095.1">
    <property type="nucleotide sequence ID" value="NZ_MJIL01000044.1"/>
</dbReference>
<sequence>MLKSIIPLFIALLALAGCNDAATPKEGVKYKVVTETVENAAHVIEVFSLACGHCRSMETMLPEIKKLAGVDIDKVHVTFNKSAQIAAYIYYTVAIQSDGVPDAALMESLFAYVQDTGDTVTEDERKTLLTKIFATHNLTSPFELTEEQHKQVYKKLTEAEQVVTNAEIASVPAFLVQGKYLVESSAHESLEDMANTISYLTKLDNK</sequence>
<feature type="signal peptide" evidence="1">
    <location>
        <begin position="1"/>
        <end position="21"/>
    </location>
</feature>
<feature type="domain" description="Thioredoxin-like fold" evidence="2">
    <location>
        <begin position="40"/>
        <end position="191"/>
    </location>
</feature>
<keyword evidence="1" id="KW-0732">Signal</keyword>
<evidence type="ECO:0000313" key="3">
    <source>
        <dbReference type="EMBL" id="OLQ81157.1"/>
    </source>
</evidence>
<dbReference type="InterPro" id="IPR036249">
    <property type="entry name" value="Thioredoxin-like_sf"/>
</dbReference>
<dbReference type="PANTHER" id="PTHR35891">
    <property type="entry name" value="THIOL:DISULFIDE INTERCHANGE PROTEIN DSBA"/>
    <property type="match status" value="1"/>
</dbReference>
<protein>
    <submittedName>
        <fullName evidence="3">Peptide permease</fullName>
    </submittedName>
</protein>
<dbReference type="InterPro" id="IPR050824">
    <property type="entry name" value="Thiol_disulfide_DsbA"/>
</dbReference>
<dbReference type="Pfam" id="PF13462">
    <property type="entry name" value="Thioredoxin_4"/>
    <property type="match status" value="1"/>
</dbReference>